<feature type="region of interest" description="Disordered" evidence="2">
    <location>
        <begin position="1165"/>
        <end position="1190"/>
    </location>
</feature>
<feature type="compositionally biased region" description="Basic and acidic residues" evidence="2">
    <location>
        <begin position="1299"/>
        <end position="1319"/>
    </location>
</feature>
<feature type="transmembrane region" description="Helical" evidence="3">
    <location>
        <begin position="2313"/>
        <end position="2333"/>
    </location>
</feature>
<feature type="region of interest" description="Disordered" evidence="2">
    <location>
        <begin position="1363"/>
        <end position="1384"/>
    </location>
</feature>
<feature type="coiled-coil region" evidence="1">
    <location>
        <begin position="451"/>
        <end position="478"/>
    </location>
</feature>
<evidence type="ECO:0000313" key="5">
    <source>
        <dbReference type="RefSeq" id="XP_034099277.1"/>
    </source>
</evidence>
<feature type="compositionally biased region" description="Basic and acidic residues" evidence="2">
    <location>
        <begin position="1165"/>
        <end position="1186"/>
    </location>
</feature>
<feature type="compositionally biased region" description="Basic and acidic residues" evidence="2">
    <location>
        <begin position="1032"/>
        <end position="1053"/>
    </location>
</feature>
<feature type="coiled-coil region" evidence="1">
    <location>
        <begin position="1501"/>
        <end position="1584"/>
    </location>
</feature>
<evidence type="ECO:0000256" key="1">
    <source>
        <dbReference type="SAM" id="Coils"/>
    </source>
</evidence>
<feature type="region of interest" description="Disordered" evidence="2">
    <location>
        <begin position="1227"/>
        <end position="1247"/>
    </location>
</feature>
<keyword evidence="1" id="KW-0175">Coiled coil</keyword>
<keyword evidence="3" id="KW-0472">Membrane</keyword>
<sequence>MEPRAWKKLLLKWVNECHFIENITSLEESDIEAFYAIYEQYANFEPGQNSSCLEPLQIFLKDIYADFTPIFDGEGRVATTDYVYVYTLLMHYTCVQKPNKYFHNICKNLPETVQQCIAEFFKQTVDGLQLTRDCLQQTIVNIQIQNDIDEDSFLVPLVPQSSTPDRLTMHRNGNCSSSITSITPLPRDVTNCLSISLADSSNNKDSSSIVSATMENSSALLLQRERRSTMNEIQMCAPATPKTELLDQRTRELFGLRAQLETERYEKTVLEEQVLETESLIKKLTRENAEQKKQLLMLKATLANDNEDEHNYATNEFDNMKRRLMNELSKKEKILSEKSEQLQELRAEHDKLVGKFKVSEKQVLVCMDRINELEQRLNSSEQLLSERGDEMEHLAHDKLELERCLQEARNELQNGREVLNASSDLLDTSQLQSSMNTTPENLASSVIDKQLREKELENDQLRSVLELNSQEKERIESQLLQLIFKYKLEKSKESTPEKTAEKSQSHMLFIIEQRMEQLTVNMEQEHQRANELQSQYNTMQQQNIDNNNYIQNLKSDVEKLNCELTASQANLKSTTDKMLQDEKEIQMRLNTELERSKQFGIQIAELERDLETQSQTHKQKHEQLEQDLLAVKSSKLQVQEELQTKVNDFQKQLKELQQDLENSRKNCQKFEQIILDQKLSIIREKEIQMEQEAKAIAEITNKYRSEQMLLQQQLDLARQELENQKMEQTQVEKELSTAKIKQAQLENEIHVNNIKITEYEMKHERELKQQSDIQRQQLKESEKKITDLQQQLKEGLKKLKLRDEQLLDDHKLLDDQRNKCERLEIQLQEQEEDLKQKSDEQKQQLEESEKKITDLQQQLTEGLKKLKLRDEQLLHDRKLLDDQRNICERLETKLKKQEEDLMQNSDDQKKQLLESEKKITDLQNQLTEGMKKLEQRDEQLLQDRKLLDVERKKCEHLEYELKKHEDLKHKSDEQKQQLEESEKKIADLQQQLAEGLKKLKLRDEQLLDDRKLLDDQRNKCERLEIQLKKQEEDLKQKSDEQKQQLEESEKKIADLQQQSKEARDKLAQHDEQLLDDRKLLDYERNKCERLETQLKKQEDDLKHKSEDQRQQLEEAEKKIADLQQQLTERLKKLEQRDEQLLHDRKLLDVEQKKCEHLECELKKHEDLKQKSDEQKQQLEESEEKISDLQQQLKEARDKLAHYDEQLLDDRKLLDDERNKCERLETQLKKQEEDLKQNSDDQKNQILESEKKITDIQLQLTEGMKKLEQRDEQLLHDRKLLNVEQKKCEHLECELKKHEDLKQKSDEQKQQLEESEEKISDLQQQLKEARDKLAHHDEQLLNDCKLLDDERNKCERLETQLKKQEGDLKQKSEDQRRQLEESEKKITDLQQQLTERLKKLEQRDEQLLDDRKLLDVERKKCERLENQIKHLEAKHFVGEKDIKDTLAKKEEELEKIKTQLDLTTKRLEKMAVKLGEHQAVLSKKQREINQAKVGQDEQWDLLRTLQHEKESLQVELRQNKERVKRAEDKLINLEHQRCSDEAERVAKHDRMIELEKTCENLEMKRIELEQQLKITEQEKLRLSQEAEHRTNGIESASKQKDEEVKLCLKDVGVNTSDTLCAKPKVDCSAQTSFEKDNNPFSSQIDANTQNKLRVVELQLSEAMKELDHTRQAHKNVQNELDAGLAEIRISRETLQKTREQMTQENAKRQQLELDCQILQAKYRDSKDEIGRFEQKLKDQRLEMEGKLDKMKTKMRTLYMAEVTRMKEKQESDTAGVKAELEKVTAQNAKYEEHTRKLSNQIVRLNEKILDQQKQEALLSTKLRHLQEAQQAASEEWQPFKRPSAPSANLGSNLTMEDEEGEVFNNTYLTDLKTGRVPNITTEELQYRNSLQPPHLKSTYAAQYDVGVQEDDLKDCQLSLDDSMSALLTGNGGGANARKKSIGTHYKRPGPPTPSKNGGRMSFGSSEPPREVLRETYENGTAKTPARFKMFASRFSMGSSSTSGTGGGSGVGGGGGGGGGNFLPRDEQQPQHRQLWTVQSRKLHLASGSDGRFCTSTPRNVKRQLNYDRQRLILHDDANSASEHHQNANGTPHLSNAELLASTNRRRRRLVSTSSADSSSAASIQSNNVASQDKCMEKPRVTFCLHGNIFAKGRSRIKPSLTKATVAYRRLELQRKIREKRFGRFDQERQLELYDKADDSQEENTMSTLSEHNDNDNNANCIAEHNRNYSVVDVTCLFANLFLDDMDETEMVSEVEPKMESQTESETQSEIESETQFMLLPRTLPNAAITFNVETSTTNNSYWRWSPELRLHKRFWSRILLALVVLIAIGLRFLIDFN</sequence>
<protein>
    <submittedName>
        <fullName evidence="5">Trichohyalin isoform X1</fullName>
    </submittedName>
</protein>
<dbReference type="OrthoDB" id="2436455at2759"/>
<feature type="coiled-coil region" evidence="1">
    <location>
        <begin position="1651"/>
        <end position="1752"/>
    </location>
</feature>
<feature type="coiled-coil region" evidence="1">
    <location>
        <begin position="515"/>
        <end position="577"/>
    </location>
</feature>
<evidence type="ECO:0000256" key="3">
    <source>
        <dbReference type="SAM" id="Phobius"/>
    </source>
</evidence>
<keyword evidence="3" id="KW-1133">Transmembrane helix</keyword>
<feature type="region of interest" description="Disordered" evidence="2">
    <location>
        <begin position="831"/>
        <end position="852"/>
    </location>
</feature>
<feature type="compositionally biased region" description="Basic and acidic residues" evidence="2">
    <location>
        <begin position="1060"/>
        <end position="1070"/>
    </location>
</feature>
<feature type="region of interest" description="Disordered" evidence="2">
    <location>
        <begin position="1093"/>
        <end position="1116"/>
    </location>
</feature>
<feature type="compositionally biased region" description="Low complexity" evidence="2">
    <location>
        <begin position="2109"/>
        <end position="2130"/>
    </location>
</feature>
<evidence type="ECO:0000256" key="2">
    <source>
        <dbReference type="SAM" id="MobiDB-lite"/>
    </source>
</evidence>
<dbReference type="Proteomes" id="UP000515160">
    <property type="component" value="Chromosome X"/>
</dbReference>
<feature type="coiled-coil region" evidence="1">
    <location>
        <begin position="1779"/>
        <end position="1813"/>
    </location>
</feature>
<feature type="region of interest" description="Disordered" evidence="2">
    <location>
        <begin position="1927"/>
        <end position="1968"/>
    </location>
</feature>
<dbReference type="GeneID" id="117564280"/>
<feature type="region of interest" description="Disordered" evidence="2">
    <location>
        <begin position="2103"/>
        <end position="2130"/>
    </location>
</feature>
<feature type="region of interest" description="Disordered" evidence="2">
    <location>
        <begin position="1994"/>
        <end position="2031"/>
    </location>
</feature>
<feature type="coiled-coil region" evidence="1">
    <location>
        <begin position="267"/>
        <end position="425"/>
    </location>
</feature>
<proteinExistence type="predicted"/>
<feature type="compositionally biased region" description="Basic and acidic residues" evidence="2">
    <location>
        <begin position="833"/>
        <end position="852"/>
    </location>
</feature>
<name>A0A6P8XL25_DROAB</name>
<keyword evidence="3" id="KW-0812">Transmembrane</keyword>
<feature type="region of interest" description="Disordered" evidence="2">
    <location>
        <begin position="1299"/>
        <end position="1323"/>
    </location>
</feature>
<keyword evidence="4" id="KW-1185">Reference proteome</keyword>
<reference evidence="5" key="1">
    <citation type="submission" date="2025-08" db="UniProtKB">
        <authorList>
            <consortium name="RefSeq"/>
        </authorList>
    </citation>
    <scope>IDENTIFICATION</scope>
    <source>
        <strain evidence="5">15112-1751.03</strain>
        <tissue evidence="5">Whole Adult</tissue>
    </source>
</reference>
<accession>A0A6P8XL25</accession>
<dbReference type="RefSeq" id="XP_034099277.1">
    <property type="nucleotide sequence ID" value="XM_034243386.2"/>
</dbReference>
<feature type="compositionally biased region" description="Basic residues" evidence="2">
    <location>
        <begin position="1935"/>
        <end position="1946"/>
    </location>
</feature>
<organism evidence="4 5">
    <name type="scientific">Drosophila albomicans</name>
    <name type="common">Fruit fly</name>
    <dbReference type="NCBI Taxonomy" id="7291"/>
    <lineage>
        <taxon>Eukaryota</taxon>
        <taxon>Metazoa</taxon>
        <taxon>Ecdysozoa</taxon>
        <taxon>Arthropoda</taxon>
        <taxon>Hexapoda</taxon>
        <taxon>Insecta</taxon>
        <taxon>Pterygota</taxon>
        <taxon>Neoptera</taxon>
        <taxon>Endopterygota</taxon>
        <taxon>Diptera</taxon>
        <taxon>Brachycera</taxon>
        <taxon>Muscomorpha</taxon>
        <taxon>Ephydroidea</taxon>
        <taxon>Drosophilidae</taxon>
        <taxon>Drosophila</taxon>
    </lineage>
</organism>
<dbReference type="CTD" id="44839"/>
<feature type="region of interest" description="Disordered" evidence="2">
    <location>
        <begin position="1032"/>
        <end position="1070"/>
    </location>
</feature>
<gene>
    <name evidence="5" type="primary">LOC117564280</name>
</gene>
<evidence type="ECO:0000313" key="4">
    <source>
        <dbReference type="Proteomes" id="UP000515160"/>
    </source>
</evidence>
<feature type="compositionally biased region" description="Gly residues" evidence="2">
    <location>
        <begin position="2002"/>
        <end position="2019"/>
    </location>
</feature>